<keyword evidence="4 6" id="KW-0804">Transcription</keyword>
<dbReference type="EMBL" id="CATQJA010002552">
    <property type="protein sequence ID" value="CAJ0571244.1"/>
    <property type="molecule type" value="Genomic_DNA"/>
</dbReference>
<evidence type="ECO:0000256" key="5">
    <source>
        <dbReference type="ARBA" id="ARBA00023242"/>
    </source>
</evidence>
<evidence type="ECO:0000256" key="4">
    <source>
        <dbReference type="ARBA" id="ARBA00023163"/>
    </source>
</evidence>
<dbReference type="InterPro" id="IPR024943">
    <property type="entry name" value="Enhancer_polycomb"/>
</dbReference>
<proteinExistence type="inferred from homology"/>
<keyword evidence="5 6" id="KW-0539">Nucleus</keyword>
<keyword evidence="10" id="KW-1185">Reference proteome</keyword>
<evidence type="ECO:0000256" key="2">
    <source>
        <dbReference type="ARBA" id="ARBA00008035"/>
    </source>
</evidence>
<evidence type="ECO:0000313" key="10">
    <source>
        <dbReference type="Proteomes" id="UP001177023"/>
    </source>
</evidence>
<dbReference type="Proteomes" id="UP001177023">
    <property type="component" value="Unassembled WGS sequence"/>
</dbReference>
<organism evidence="9 10">
    <name type="scientific">Mesorhabditis spiculigera</name>
    <dbReference type="NCBI Taxonomy" id="96644"/>
    <lineage>
        <taxon>Eukaryota</taxon>
        <taxon>Metazoa</taxon>
        <taxon>Ecdysozoa</taxon>
        <taxon>Nematoda</taxon>
        <taxon>Chromadorea</taxon>
        <taxon>Rhabditida</taxon>
        <taxon>Rhabditina</taxon>
        <taxon>Rhabditomorpha</taxon>
        <taxon>Rhabditoidea</taxon>
        <taxon>Rhabditidae</taxon>
        <taxon>Mesorhabditinae</taxon>
        <taxon>Mesorhabditis</taxon>
    </lineage>
</organism>
<evidence type="ECO:0000259" key="8">
    <source>
        <dbReference type="Pfam" id="PF10513"/>
    </source>
</evidence>
<reference evidence="9" key="1">
    <citation type="submission" date="2023-06" db="EMBL/GenBank/DDBJ databases">
        <authorList>
            <person name="Delattre M."/>
        </authorList>
    </citation>
    <scope>NUCLEOTIDE SEQUENCE</scope>
    <source>
        <strain evidence="9">AF72</strain>
    </source>
</reference>
<evidence type="ECO:0000313" key="9">
    <source>
        <dbReference type="EMBL" id="CAJ0571244.1"/>
    </source>
</evidence>
<dbReference type="GO" id="GO:0035267">
    <property type="term" value="C:NuA4 histone acetyltransferase complex"/>
    <property type="evidence" value="ECO:0007669"/>
    <property type="project" value="InterPro"/>
</dbReference>
<sequence length="595" mass="68620">MTATTKTYRTKNPDQNKTMQILYASELSDLSEARSIMRTMTMMPTGMEREEEMETHLQEAINSQQATTSGMGEATSVIPTPKVYPIETERYERIYQTLGPTSSHLMRVQAWEALEHEKPVYDCDSDDEKWLKRKKGQVTARELERVFTELEAKSSDTQIILPDNARRCVQSISVHIIDMVYDYWLTKRKTKLQSGQPGGLIPKIRTEAKKEGQINPYIAFRRRIEKMQTRRNRKNDEDAYENGLRLSRDLRRAVQLADMVKRREKTKLALIESDIEILQTHFELDDYDPQLYMQLVNSLRDKVKEPIADEPSVPRKKARRRRVMPDIDREVPNRAWLEKNEELWNVPIEGNLSTVLNSNMTVEVPESDDSDPYEFQPYRWCAYAEADPIAVNPLCQDSDVESSESELMSANEAEDEEEDEEEELEDEEEEAVENEVGEYEEGQEDEEQQCEVVEENGESEEEEPFTEYYPTRVRIGRGGRRIVERKVIYYPPEVYSEENDEPSCSHQDDVEEKEEPASQEDEVRLEDRPLLIPKAALAAQENDKVSLKKPPIGLGSVFENSPSEESRSCSPVFPGLPWHSTAQTNGTANSTQLPA</sequence>
<accession>A0AA36CLX3</accession>
<feature type="region of interest" description="Disordered" evidence="7">
    <location>
        <begin position="398"/>
        <end position="468"/>
    </location>
</feature>
<protein>
    <recommendedName>
        <fullName evidence="6">Enhancer of polycomb-like protein</fullName>
    </recommendedName>
</protein>
<feature type="region of interest" description="Disordered" evidence="7">
    <location>
        <begin position="541"/>
        <end position="595"/>
    </location>
</feature>
<evidence type="ECO:0000256" key="1">
    <source>
        <dbReference type="ARBA" id="ARBA00004123"/>
    </source>
</evidence>
<dbReference type="AlphaFoldDB" id="A0AA36CLX3"/>
<dbReference type="PANTHER" id="PTHR14898">
    <property type="entry name" value="ENHANCER OF POLYCOMB"/>
    <property type="match status" value="1"/>
</dbReference>
<keyword evidence="3 6" id="KW-0805">Transcription regulation</keyword>
<dbReference type="GO" id="GO:0005634">
    <property type="term" value="C:nucleus"/>
    <property type="evidence" value="ECO:0007669"/>
    <property type="project" value="UniProtKB-SubCell"/>
</dbReference>
<comment type="similarity">
    <text evidence="2 6">Belongs to the enhancer of polycomb family.</text>
</comment>
<dbReference type="GO" id="GO:0006357">
    <property type="term" value="P:regulation of transcription by RNA polymerase II"/>
    <property type="evidence" value="ECO:0007669"/>
    <property type="project" value="InterPro"/>
</dbReference>
<feature type="compositionally biased region" description="Acidic residues" evidence="7">
    <location>
        <begin position="412"/>
        <end position="465"/>
    </location>
</feature>
<feature type="region of interest" description="Disordered" evidence="7">
    <location>
        <begin position="491"/>
        <end position="527"/>
    </location>
</feature>
<feature type="non-terminal residue" evidence="9">
    <location>
        <position position="595"/>
    </location>
</feature>
<comment type="caution">
    <text evidence="9">The sequence shown here is derived from an EMBL/GenBank/DDBJ whole genome shotgun (WGS) entry which is preliminary data.</text>
</comment>
<dbReference type="Pfam" id="PF10513">
    <property type="entry name" value="EPL1"/>
    <property type="match status" value="1"/>
</dbReference>
<feature type="domain" description="Enhancer of polycomb-like N-terminal" evidence="8">
    <location>
        <begin position="14"/>
        <end position="151"/>
    </location>
</feature>
<feature type="compositionally biased region" description="Acidic residues" evidence="7">
    <location>
        <begin position="509"/>
        <end position="520"/>
    </location>
</feature>
<evidence type="ECO:0000256" key="6">
    <source>
        <dbReference type="RuleBase" id="RU361124"/>
    </source>
</evidence>
<feature type="compositionally biased region" description="Polar residues" evidence="7">
    <location>
        <begin position="580"/>
        <end position="595"/>
    </location>
</feature>
<evidence type="ECO:0000256" key="7">
    <source>
        <dbReference type="SAM" id="MobiDB-lite"/>
    </source>
</evidence>
<gene>
    <name evidence="9" type="ORF">MSPICULIGERA_LOCUS9658</name>
</gene>
<comment type="subcellular location">
    <subcellularLocation>
        <location evidence="1 6">Nucleus</location>
    </subcellularLocation>
</comment>
<name>A0AA36CLX3_9BILA</name>
<dbReference type="InterPro" id="IPR019542">
    <property type="entry name" value="Enhancer_polycomb-like_N"/>
</dbReference>
<evidence type="ECO:0000256" key="3">
    <source>
        <dbReference type="ARBA" id="ARBA00023015"/>
    </source>
</evidence>